<dbReference type="EMBL" id="SRYE01000002">
    <property type="protein sequence ID" value="TGY62487.1"/>
    <property type="molecule type" value="Genomic_DNA"/>
</dbReference>
<evidence type="ECO:0008006" key="4">
    <source>
        <dbReference type="Google" id="ProtNLM"/>
    </source>
</evidence>
<evidence type="ECO:0000256" key="1">
    <source>
        <dbReference type="SAM" id="Phobius"/>
    </source>
</evidence>
<evidence type="ECO:0000313" key="3">
    <source>
        <dbReference type="Proteomes" id="UP000310263"/>
    </source>
</evidence>
<comment type="caution">
    <text evidence="2">The sequence shown here is derived from an EMBL/GenBank/DDBJ whole genome shotgun (WGS) entry which is preliminary data.</text>
</comment>
<evidence type="ECO:0000313" key="2">
    <source>
        <dbReference type="EMBL" id="TGY62487.1"/>
    </source>
</evidence>
<dbReference type="AlphaFoldDB" id="A0A4S2F2B2"/>
<keyword evidence="1" id="KW-0472">Membrane</keyword>
<feature type="transmembrane region" description="Helical" evidence="1">
    <location>
        <begin position="52"/>
        <end position="73"/>
    </location>
</feature>
<proteinExistence type="predicted"/>
<gene>
    <name evidence="2" type="ORF">E5334_03415</name>
</gene>
<dbReference type="RefSeq" id="WP_136012216.1">
    <property type="nucleotide sequence ID" value="NZ_SRYE01000002.1"/>
</dbReference>
<dbReference type="OrthoDB" id="3186057at2"/>
<keyword evidence="1" id="KW-1133">Transmembrane helix</keyword>
<feature type="transmembrane region" description="Helical" evidence="1">
    <location>
        <begin position="79"/>
        <end position="105"/>
    </location>
</feature>
<name>A0A4S2F2B2_9ACTN</name>
<keyword evidence="3" id="KW-1185">Reference proteome</keyword>
<sequence length="234" mass="26302">MSSPILDSTPAKAACDFSAGDVRFESTFEMDEPLLREVISARDRSLNKRDGLIFAVVFLIVLAAYIWGTVSVWDITPWGIFLGLIIIFLLGYSMLLAIKGFTVFWPARSWRKTWSHWFSRHGAPVSDNPRCTIRTSACTTEVRTSVLVDGKVSGTISKPYSAFSHLEETEHLVVLVNGEVEVGNLLHNMVSSDYAQKLEQRADLEDMIWDKNHLQGGTPAQLKDYLERKLGHRA</sequence>
<keyword evidence="1" id="KW-0812">Transmembrane</keyword>
<accession>A0A4S2F2B2</accession>
<dbReference type="Proteomes" id="UP000310263">
    <property type="component" value="Unassembled WGS sequence"/>
</dbReference>
<organism evidence="2 3">
    <name type="scientific">Muricaecibacterium torontonense</name>
    <dbReference type="NCBI Taxonomy" id="3032871"/>
    <lineage>
        <taxon>Bacteria</taxon>
        <taxon>Bacillati</taxon>
        <taxon>Actinomycetota</taxon>
        <taxon>Coriobacteriia</taxon>
        <taxon>Coriobacteriales</taxon>
        <taxon>Atopobiaceae</taxon>
        <taxon>Muricaecibacterium</taxon>
    </lineage>
</organism>
<protein>
    <recommendedName>
        <fullName evidence="4">Transmembrane protein</fullName>
    </recommendedName>
</protein>
<reference evidence="2 3" key="1">
    <citation type="submission" date="2019-04" db="EMBL/GenBank/DDBJ databases">
        <title>Microbes associate with the intestines of laboratory mice.</title>
        <authorList>
            <person name="Navarre W."/>
            <person name="Wong E."/>
            <person name="Huang K."/>
            <person name="Tropini C."/>
            <person name="Ng K."/>
            <person name="Yu B."/>
        </authorList>
    </citation>
    <scope>NUCLEOTIDE SEQUENCE [LARGE SCALE GENOMIC DNA]</scope>
    <source>
        <strain evidence="2 3">NM07_P-09</strain>
    </source>
</reference>